<dbReference type="AlphaFoldDB" id="A0A426ZNQ2"/>
<gene>
    <name evidence="2" type="ORF">B296_00040990</name>
</gene>
<evidence type="ECO:0000313" key="2">
    <source>
        <dbReference type="EMBL" id="RRT65554.1"/>
    </source>
</evidence>
<comment type="caution">
    <text evidence="2">The sequence shown here is derived from an EMBL/GenBank/DDBJ whole genome shotgun (WGS) entry which is preliminary data.</text>
</comment>
<organism evidence="2 3">
    <name type="scientific">Ensete ventricosum</name>
    <name type="common">Abyssinian banana</name>
    <name type="synonym">Musa ensete</name>
    <dbReference type="NCBI Taxonomy" id="4639"/>
    <lineage>
        <taxon>Eukaryota</taxon>
        <taxon>Viridiplantae</taxon>
        <taxon>Streptophyta</taxon>
        <taxon>Embryophyta</taxon>
        <taxon>Tracheophyta</taxon>
        <taxon>Spermatophyta</taxon>
        <taxon>Magnoliopsida</taxon>
        <taxon>Liliopsida</taxon>
        <taxon>Zingiberales</taxon>
        <taxon>Musaceae</taxon>
        <taxon>Ensete</taxon>
    </lineage>
</organism>
<sequence length="126" mass="14049">MTTAHGSSEKKVAAEAAAVEAIVAEARLWQREEEVEEGMAGAKGNSSVAGVRAAWKEQQLWQKRTTSALATGGRKQRKAEEAEGRVAVGRLSRRAGEAEMEVVGSRCWSDRDRYWQHCAMRDRYWP</sequence>
<dbReference type="EMBL" id="AMZH03005771">
    <property type="protein sequence ID" value="RRT65554.1"/>
    <property type="molecule type" value="Genomic_DNA"/>
</dbReference>
<reference evidence="2 3" key="1">
    <citation type="journal article" date="2014" name="Agronomy (Basel)">
        <title>A Draft Genome Sequence for Ensete ventricosum, the Drought-Tolerant Tree Against Hunger.</title>
        <authorList>
            <person name="Harrison J."/>
            <person name="Moore K.A."/>
            <person name="Paszkiewicz K."/>
            <person name="Jones T."/>
            <person name="Grant M."/>
            <person name="Ambacheew D."/>
            <person name="Muzemil S."/>
            <person name="Studholme D.J."/>
        </authorList>
    </citation>
    <scope>NUCLEOTIDE SEQUENCE [LARGE SCALE GENOMIC DNA]</scope>
</reference>
<evidence type="ECO:0000256" key="1">
    <source>
        <dbReference type="SAM" id="MobiDB-lite"/>
    </source>
</evidence>
<feature type="region of interest" description="Disordered" evidence="1">
    <location>
        <begin position="64"/>
        <end position="86"/>
    </location>
</feature>
<accession>A0A426ZNQ2</accession>
<evidence type="ECO:0000313" key="3">
    <source>
        <dbReference type="Proteomes" id="UP000287651"/>
    </source>
</evidence>
<protein>
    <submittedName>
        <fullName evidence="2">Uncharacterized protein</fullName>
    </submittedName>
</protein>
<dbReference type="Proteomes" id="UP000287651">
    <property type="component" value="Unassembled WGS sequence"/>
</dbReference>
<proteinExistence type="predicted"/>
<name>A0A426ZNQ2_ENSVE</name>